<comment type="subcellular location">
    <subcellularLocation>
        <location evidence="2">Cell membrane</location>
        <topology evidence="2">Multi-pass membrane protein</topology>
    </subcellularLocation>
    <subcellularLocation>
        <location evidence="1">Cytoplasm</location>
        <location evidence="1">Cytosol</location>
    </subcellularLocation>
</comment>
<keyword evidence="11" id="KW-0449">Lipoprotein</keyword>
<dbReference type="GeneTree" id="ENSGT00950000183140"/>
<evidence type="ECO:0000313" key="16">
    <source>
        <dbReference type="Proteomes" id="UP000694381"/>
    </source>
</evidence>
<dbReference type="GO" id="GO:0005829">
    <property type="term" value="C:cytosol"/>
    <property type="evidence" value="ECO:0007669"/>
    <property type="project" value="UniProtKB-SubCell"/>
</dbReference>
<dbReference type="InterPro" id="IPR007677">
    <property type="entry name" value="Gasdermin"/>
</dbReference>
<accession>A0A8C6RS49</accession>
<reference evidence="15" key="2">
    <citation type="submission" date="2025-09" db="UniProtKB">
        <authorList>
            <consortium name="Ensembl"/>
        </authorList>
    </citation>
    <scope>IDENTIFICATION</scope>
</reference>
<dbReference type="Pfam" id="PF04598">
    <property type="entry name" value="Gasdermin"/>
    <property type="match status" value="1"/>
</dbReference>
<evidence type="ECO:0000256" key="2">
    <source>
        <dbReference type="ARBA" id="ARBA00004651"/>
    </source>
</evidence>
<evidence type="ECO:0000313" key="15">
    <source>
        <dbReference type="Ensembl" id="ENSNGAP00000023114.1"/>
    </source>
</evidence>
<proteinExistence type="inferred from homology"/>
<dbReference type="Proteomes" id="UP000694381">
    <property type="component" value="Unassembled WGS sequence"/>
</dbReference>
<dbReference type="Pfam" id="PF17708">
    <property type="entry name" value="Gasdermin_C"/>
    <property type="match status" value="1"/>
</dbReference>
<evidence type="ECO:0000256" key="11">
    <source>
        <dbReference type="ARBA" id="ARBA00023288"/>
    </source>
</evidence>
<dbReference type="InterPro" id="IPR041263">
    <property type="entry name" value="Gasdermin_PUB"/>
</dbReference>
<keyword evidence="8" id="KW-0812">Transmembrane</keyword>
<dbReference type="GO" id="GO:0005546">
    <property type="term" value="F:phosphatidylinositol-4,5-bisphosphate binding"/>
    <property type="evidence" value="ECO:0007669"/>
    <property type="project" value="TreeGrafter"/>
</dbReference>
<evidence type="ECO:0000256" key="10">
    <source>
        <dbReference type="ARBA" id="ARBA00023139"/>
    </source>
</evidence>
<evidence type="ECO:0000256" key="5">
    <source>
        <dbReference type="ARBA" id="ARBA00022475"/>
    </source>
</evidence>
<feature type="domain" description="Gasdermin pore forming" evidence="13">
    <location>
        <begin position="6"/>
        <end position="207"/>
    </location>
</feature>
<dbReference type="GO" id="GO:0042742">
    <property type="term" value="P:defense response to bacterium"/>
    <property type="evidence" value="ECO:0007669"/>
    <property type="project" value="TreeGrafter"/>
</dbReference>
<evidence type="ECO:0000256" key="8">
    <source>
        <dbReference type="ARBA" id="ARBA00022692"/>
    </source>
</evidence>
<dbReference type="GO" id="GO:0001786">
    <property type="term" value="F:phosphatidylserine binding"/>
    <property type="evidence" value="ECO:0007669"/>
    <property type="project" value="TreeGrafter"/>
</dbReference>
<evidence type="ECO:0000256" key="9">
    <source>
        <dbReference type="ARBA" id="ARBA00023136"/>
    </source>
</evidence>
<keyword evidence="7" id="KW-1210">Necrosis</keyword>
<organism evidence="15 16">
    <name type="scientific">Nannospalax galili</name>
    <name type="common">Northern Israeli blind subterranean mole rat</name>
    <name type="synonym">Spalax galili</name>
    <dbReference type="NCBI Taxonomy" id="1026970"/>
    <lineage>
        <taxon>Eukaryota</taxon>
        <taxon>Metazoa</taxon>
        <taxon>Chordata</taxon>
        <taxon>Craniata</taxon>
        <taxon>Vertebrata</taxon>
        <taxon>Euteleostomi</taxon>
        <taxon>Mammalia</taxon>
        <taxon>Eutheria</taxon>
        <taxon>Euarchontoglires</taxon>
        <taxon>Glires</taxon>
        <taxon>Rodentia</taxon>
        <taxon>Myomorpha</taxon>
        <taxon>Muroidea</taxon>
        <taxon>Spalacidae</taxon>
        <taxon>Spalacinae</taxon>
        <taxon>Nannospalax</taxon>
    </lineage>
</organism>
<dbReference type="InterPro" id="IPR040460">
    <property type="entry name" value="Gasdermin_pore"/>
</dbReference>
<evidence type="ECO:0000259" key="14">
    <source>
        <dbReference type="Pfam" id="PF17708"/>
    </source>
</evidence>
<dbReference type="AlphaFoldDB" id="A0A8C6RS49"/>
<evidence type="ECO:0000256" key="3">
    <source>
        <dbReference type="ARBA" id="ARBA00009279"/>
    </source>
</evidence>
<keyword evidence="4" id="KW-1134">Transmembrane beta strand</keyword>
<dbReference type="GO" id="GO:0070269">
    <property type="term" value="P:pyroptotic inflammatory response"/>
    <property type="evidence" value="ECO:0007669"/>
    <property type="project" value="TreeGrafter"/>
</dbReference>
<evidence type="ECO:0000256" key="6">
    <source>
        <dbReference type="ARBA" id="ARBA00022490"/>
    </source>
</evidence>
<feature type="domain" description="Gasdermin PUB" evidence="14">
    <location>
        <begin position="229"/>
        <end position="395"/>
    </location>
</feature>
<keyword evidence="5" id="KW-1003">Cell membrane</keyword>
<dbReference type="OMA" id="ISLWITY"/>
<keyword evidence="10" id="KW-0564">Palmitate</keyword>
<gene>
    <name evidence="15" type="primary">Gsdmc</name>
</gene>
<evidence type="ECO:0000259" key="13">
    <source>
        <dbReference type="Pfam" id="PF04598"/>
    </source>
</evidence>
<evidence type="ECO:0008006" key="17">
    <source>
        <dbReference type="Google" id="ProtNLM"/>
    </source>
</evidence>
<dbReference type="GO" id="GO:0012501">
    <property type="term" value="P:programmed cell death"/>
    <property type="evidence" value="ECO:0007669"/>
    <property type="project" value="UniProtKB-KW"/>
</dbReference>
<keyword evidence="6" id="KW-0963">Cytoplasm</keyword>
<protein>
    <recommendedName>
        <fullName evidence="17">Gasdermin-C</fullName>
    </recommendedName>
</protein>
<comment type="subunit">
    <text evidence="12">Homooligomer; homooligomeric ring-shaped pore complex containing 27-28 subunits when inserted in the membrane.</text>
</comment>
<evidence type="ECO:0000256" key="12">
    <source>
        <dbReference type="ARBA" id="ARBA00038764"/>
    </source>
</evidence>
<dbReference type="GO" id="GO:0070273">
    <property type="term" value="F:phosphatidylinositol-4-phosphate binding"/>
    <property type="evidence" value="ECO:0007669"/>
    <property type="project" value="TreeGrafter"/>
</dbReference>
<dbReference type="PANTHER" id="PTHR16399:SF21">
    <property type="entry name" value="GASDERMIN-C"/>
    <property type="match status" value="1"/>
</dbReference>
<keyword evidence="16" id="KW-1185">Reference proteome</keyword>
<dbReference type="GO" id="GO:0005886">
    <property type="term" value="C:plasma membrane"/>
    <property type="evidence" value="ECO:0007669"/>
    <property type="project" value="UniProtKB-SubCell"/>
</dbReference>
<dbReference type="PANTHER" id="PTHR16399">
    <property type="entry name" value="GASDERMIN"/>
    <property type="match status" value="1"/>
</dbReference>
<keyword evidence="9" id="KW-0472">Membrane</keyword>
<name>A0A8C6RS49_NANGA</name>
<comment type="similarity">
    <text evidence="3">Belongs to the gasdermin family.</text>
</comment>
<evidence type="ECO:0000256" key="4">
    <source>
        <dbReference type="ARBA" id="ARBA00022452"/>
    </source>
</evidence>
<sequence>MPATLHELSKEAVKMLGGKDLKPVKSLSDATKFHEFNILQKNPQSWFWEPREDIPTGFSLLKILEPGVSDPETVESVPVPIRDTVVQKVNADVGVKIGVEGHVSGEFAQSSGYDIMVRGISIPEPNLESLQNRRLKDPEPTFLKNCRINGDNLYVVTEAFELIKDTTLEDSSSVGEWQKERKRTMTVPKGTVVAYRRKQLVIKNKSCEVIQEGGDGGKERKVEEPFHQDFKCLEKEVSEQTRLLAELSKDVQDVVFYSILPMLGDREALYDLMDMLELDQLGHMDGPGGAILDKLRQDSRPLLVNPKKLFLYLLQALAVLSDIQLYLLAQSMEKRILLQQRELVKSILQPNFKYPWSIPFTLQPELLAPLQGEGLAITYSLLEECGLKMELNNPRSTWDLEAKMPMSALYGTLSLLQQLAEPGPRPVDA</sequence>
<evidence type="ECO:0000256" key="7">
    <source>
        <dbReference type="ARBA" id="ARBA00022590"/>
    </source>
</evidence>
<reference evidence="15" key="1">
    <citation type="submission" date="2025-08" db="UniProtKB">
        <authorList>
            <consortium name="Ensembl"/>
        </authorList>
    </citation>
    <scope>IDENTIFICATION</scope>
</reference>
<dbReference type="Ensembl" id="ENSNGAT00000028803.1">
    <property type="protein sequence ID" value="ENSNGAP00000023114.1"/>
    <property type="gene ID" value="ENSNGAG00000021762.1"/>
</dbReference>
<evidence type="ECO:0000256" key="1">
    <source>
        <dbReference type="ARBA" id="ARBA00004514"/>
    </source>
</evidence>